<dbReference type="OrthoDB" id="800063at2"/>
<keyword evidence="2" id="KW-1185">Reference proteome</keyword>
<evidence type="ECO:0000313" key="2">
    <source>
        <dbReference type="Proteomes" id="UP000198757"/>
    </source>
</evidence>
<dbReference type="EMBL" id="FMZO01000001">
    <property type="protein sequence ID" value="SDC15932.1"/>
    <property type="molecule type" value="Genomic_DNA"/>
</dbReference>
<organism evidence="1 2">
    <name type="scientific">Niabella drilacis (strain DSM 25811 / CCM 8410 / CCUG 62505 / LMG 26954 / E90)</name>
    <dbReference type="NCBI Taxonomy" id="1285928"/>
    <lineage>
        <taxon>Bacteria</taxon>
        <taxon>Pseudomonadati</taxon>
        <taxon>Bacteroidota</taxon>
        <taxon>Chitinophagia</taxon>
        <taxon>Chitinophagales</taxon>
        <taxon>Chitinophagaceae</taxon>
        <taxon>Niabella</taxon>
    </lineage>
</organism>
<dbReference type="Proteomes" id="UP000198757">
    <property type="component" value="Unassembled WGS sequence"/>
</dbReference>
<dbReference type="STRING" id="1285928.SAMN04487894_101480"/>
<evidence type="ECO:0000313" key="1">
    <source>
        <dbReference type="EMBL" id="SDC15932.1"/>
    </source>
</evidence>
<dbReference type="RefSeq" id="WP_090388411.1">
    <property type="nucleotide sequence ID" value="NZ_FMZO01000001.1"/>
</dbReference>
<proteinExistence type="predicted"/>
<gene>
    <name evidence="1" type="ORF">SAMN04487894_101480</name>
</gene>
<name>A0A1G6JAK4_NIADE</name>
<dbReference type="AlphaFoldDB" id="A0A1G6JAK4"/>
<reference evidence="2" key="1">
    <citation type="submission" date="2016-10" db="EMBL/GenBank/DDBJ databases">
        <authorList>
            <person name="Varghese N."/>
            <person name="Submissions S."/>
        </authorList>
    </citation>
    <scope>NUCLEOTIDE SEQUENCE [LARGE SCALE GENOMIC DNA]</scope>
    <source>
        <strain evidence="2">DSM 25811 / CCM 8410 / LMG 26954 / E90</strain>
    </source>
</reference>
<sequence>MNYLQWNNVISEYFFNSANVGKYIHLYLTKNDIVNIARRYFTDGTEEKIWTDFITSIKRGIPGSTGNIIAKAKYAYDKRNLVKIDSIEIKYPPYIAYLVFIVLPLIEGVENTYGTNNYYDRLNRFLRNNQINEIIGTNDFRNNQINYLWSDLGNWANFKNNGDLGLFKVVPFTNTNWIYVGKVFSQCVLPPKFLNRLPELFEYIGLVPDTFYEDRFLQEKIKNSRTDLIPKSTLDFLKKDDELSNSIIQTIQRQYRKWTGETHEEIEEGTTLRKKRNYIVAPLFLQFKVNTNDEEIKFSYRMYSSNDYPEDLKFDDYGNLYEINGWSKTLPLNFKEGLELKDNFNKWIAKFPDRDVRLFVSAGTQQLSNDFWIETDVLSKTDRMFLLCKNGKQKAIEDWGKTFSSGNFKKEDFEGLPENYSLFWFRNPTQGLSEISILTLYTEKRIELVGGLKVSFRTYTNDFLPEVEIVNSDGNEKVYLQYKGTDEKIFLSKKSSLNNRWLLPGKTAIDADFYIKAENENFAGNELAYNLASSDNTALKVDGSKLPKRNSFGRNIITDAEQYCLGSNIVNPTKPSKRVFCPLSWIFASTNQETTTTVSTAVFNNHGGNNLCNFLSLKGMLTTEEFFKAFEFYFSKEFSITENINLTKLKRASLNFYDFIGILDYDYETKNIVLNPPQFIFIPTTQGRKVLLIGARDTALIQIIIEKAPSHNLQVEITKQFSSNERLLLPDVITIKAFGTSSENYGERNLKALADELQIKFSNDYFPQLALQDFSANIADYESTLQETNENDYGWARYVFNPDTLKFEKSETANFDKSFSLLEYKLNEYTYQHKLWKDNKCYQVDMNWGRFVALKHFNKNEILFDNTSQKVAIPVAMPLPRLLSESIMLLSGLAPDFKEINGKKYRVYENVIGIFTQNLFRLKLGQTAINTIL</sequence>
<accession>A0A1G6JAK4</accession>
<protein>
    <submittedName>
        <fullName evidence="1">Uncharacterized protein</fullName>
    </submittedName>
</protein>